<name>A0A177AUA1_9BILA</name>
<protein>
    <recommendedName>
        <fullName evidence="3">Trafficking protein particle complex subunit 8</fullName>
    </recommendedName>
</protein>
<dbReference type="Proteomes" id="UP000078046">
    <property type="component" value="Unassembled WGS sequence"/>
</dbReference>
<dbReference type="GO" id="GO:1990072">
    <property type="term" value="C:TRAPPIII protein complex"/>
    <property type="evidence" value="ECO:0007669"/>
    <property type="project" value="TreeGrafter"/>
</dbReference>
<proteinExistence type="predicted"/>
<sequence>MDNLDSLRDGFNIRICTFASNRVIEYLKKNFQSSINTLLHPHSKWKDRLIFPELDGENMEIDMVNLRFCDINEPIFNMTHIECMISCIAGSNIDYSLNFDQMIEMQKKIFEKCLFGSEQSLSQLNCSQNLNFKSDAFTDFTSPLEIIPRSEHLYSTLYDLLFRYMSTNAVISIFDYFSTVLFASSSCKDVVAQFNQMRSSVIEKQNKVYPPNEPLTHREWFKDSDIFMFVLIVEDGNVNYEEQFNNIKESFGTSNCFLLDFNSLKSTNLCNNITNNTYQNVIRKKRTNSHVSQNLEKSDNSHVTGKDDASCTSFEFDDSFFQNIKMAQKKCAVFENVEKYLTSHNMDLLKIQNLRQNSLIPEYLQIPEIKTLSLDECCIIHNFIKWLNIHLLKSLQILKRKHYLECNLKKTKSFFNSTLNFFANVKSPPINPVISKTFYTKDSKTLKIIRYAELCFLFQDYREVNRVFVLCRKTFQAEDAWYEYAYCQLMICISNLFLTKNQVAMNQNVYSSFQSSFQSFRSCQQINMTRLMIVIGSEILNRHKNYIDVSKLFYKHNNDNNSNSLLLAIFIEQAAIALIKKKNVPLVRKFQMYVLLAGHKYSKAYLKNDAIKCHSLVSKLFRGYRWNLIEDHLDFILGRQFNYLKNGDNAGQYFFRLLKYNKKQSHVQHSQYLKGYISVFMKLNRMQLKNTNDPIILRKCPIPLINMEKIKISACRCDEESEICNLKEKIKGTYLEKTFTDFKFFDETLTHEIVESIETPTILYSNEDAIINLELENPLASNIWLFDITLLWQLKQPISLIEPNCKDFIIYSNIDQKINKIDDDNALECVYNESYVVQSNIANIKINGLESKKCPFTFKCLSEQGMLKITGIKFVICSNQSVSISNPGLHSYVLFDKKVQDKPFHLIKDQRMTFKVVPHESRMTVKINNSLKVFFAGQTLQFSFSVKNIGQVDEIKPTLIVYLLNHSTNDLIYESNDNPDSQPLKCIDLNGNLDNVTSNIESDKLIICMPNNLLPNAEFTSKFYFTCYTIGANVSKSFLFVYETLSGHVRYVLKSLSFNSLKSIELNANLSREKSPCSDFGCDKFNLKLNIINRAQSTLVDHVNVYKLFLLGEKYTLQPLKYNYITDKEIKPGNLLNINLNVQEINSSSDKYSKDVLRNDFLENLSKRNIVTKYDINKLLTRTYIKQRHKATNVEYDLNELTWRNENIKTSEIIDTVLNMKSTNFGILVLWHIKILTNKLIYGVHYLRVNELYKNISTENLPNVQREPPIVTFNDKFHPYNLIPPLIRQNLIIYYFQSKPEICNNFNIERLTLLDVTMHVRNCTELSVEYMIRQANEDDRIAIKPNEYKLESININNKSLHIINEIKNDSFRNSTPNIDDTENSEKEEICSNFSIRSLCISSDHKEILLPKESKQISFQIAFESIGTYDISSAFKINARVTKLKKIMTEFEVQTNLPHYVHIKNQILQSSEFKKTNSLNNISNIP</sequence>
<reference evidence="1 2" key="1">
    <citation type="submission" date="2016-04" db="EMBL/GenBank/DDBJ databases">
        <title>The genome of Intoshia linei affirms orthonectids as highly simplified spiralians.</title>
        <authorList>
            <person name="Mikhailov K.V."/>
            <person name="Slusarev G.S."/>
            <person name="Nikitin M.A."/>
            <person name="Logacheva M.D."/>
            <person name="Penin A."/>
            <person name="Aleoshin V."/>
            <person name="Panchin Y.V."/>
        </authorList>
    </citation>
    <scope>NUCLEOTIDE SEQUENCE [LARGE SCALE GENOMIC DNA]</scope>
    <source>
        <strain evidence="1">Intl2013</strain>
        <tissue evidence="1">Whole animal</tissue>
    </source>
</reference>
<dbReference type="Pfam" id="PF12739">
    <property type="entry name" value="TRAPPC-Trs85"/>
    <property type="match status" value="1"/>
</dbReference>
<dbReference type="OrthoDB" id="203724at2759"/>
<evidence type="ECO:0000313" key="2">
    <source>
        <dbReference type="Proteomes" id="UP000078046"/>
    </source>
</evidence>
<accession>A0A177AUA1</accession>
<dbReference type="PANTHER" id="PTHR12975:SF6">
    <property type="entry name" value="TRAFFICKING PROTEIN PARTICLE COMPLEX SUBUNIT 8"/>
    <property type="match status" value="1"/>
</dbReference>
<keyword evidence="2" id="KW-1185">Reference proteome</keyword>
<dbReference type="PANTHER" id="PTHR12975">
    <property type="entry name" value="TRANSPORT PROTEIN TRAPP"/>
    <property type="match status" value="1"/>
</dbReference>
<dbReference type="InterPro" id="IPR024420">
    <property type="entry name" value="TRAPP_III_complex_Trs85"/>
</dbReference>
<dbReference type="EMBL" id="LWCA01001312">
    <property type="protein sequence ID" value="OAF65400.1"/>
    <property type="molecule type" value="Genomic_DNA"/>
</dbReference>
<evidence type="ECO:0008006" key="3">
    <source>
        <dbReference type="Google" id="ProtNLM"/>
    </source>
</evidence>
<evidence type="ECO:0000313" key="1">
    <source>
        <dbReference type="EMBL" id="OAF65400.1"/>
    </source>
</evidence>
<gene>
    <name evidence="1" type="ORF">A3Q56_06892</name>
</gene>
<organism evidence="1 2">
    <name type="scientific">Intoshia linei</name>
    <dbReference type="NCBI Taxonomy" id="1819745"/>
    <lineage>
        <taxon>Eukaryota</taxon>
        <taxon>Metazoa</taxon>
        <taxon>Spiralia</taxon>
        <taxon>Lophotrochozoa</taxon>
        <taxon>Mesozoa</taxon>
        <taxon>Orthonectida</taxon>
        <taxon>Rhopaluridae</taxon>
        <taxon>Intoshia</taxon>
    </lineage>
</organism>
<comment type="caution">
    <text evidence="1">The sequence shown here is derived from an EMBL/GenBank/DDBJ whole genome shotgun (WGS) entry which is preliminary data.</text>
</comment>